<dbReference type="PIRSF" id="PIRSF005814">
    <property type="entry name" value="MutS_YshD"/>
    <property type="match status" value="1"/>
</dbReference>
<evidence type="ECO:0000256" key="4">
    <source>
        <dbReference type="SAM" id="Coils"/>
    </source>
</evidence>
<dbReference type="AlphaFoldDB" id="A0A2G1BR32"/>
<accession>A0A2G1BR32</accession>
<evidence type="ECO:0000256" key="5">
    <source>
        <dbReference type="SAM" id="MobiDB-lite"/>
    </source>
</evidence>
<dbReference type="GO" id="GO:0006298">
    <property type="term" value="P:mismatch repair"/>
    <property type="evidence" value="ECO:0007669"/>
    <property type="project" value="InterPro"/>
</dbReference>
<feature type="domain" description="DNA mismatch repair proteins mutS family" evidence="7">
    <location>
        <begin position="336"/>
        <end position="521"/>
    </location>
</feature>
<dbReference type="NCBIfam" id="TIGR01069">
    <property type="entry name" value="mutS2"/>
    <property type="match status" value="1"/>
</dbReference>
<dbReference type="EMBL" id="PDUU01000016">
    <property type="protein sequence ID" value="PHN96487.1"/>
    <property type="molecule type" value="Genomic_DNA"/>
</dbReference>
<protein>
    <submittedName>
        <fullName evidence="9">DNA mismatch repair protein MutS</fullName>
    </submittedName>
</protein>
<organism evidence="9 10">
    <name type="scientific">Tenacibaculum discolor</name>
    <dbReference type="NCBI Taxonomy" id="361581"/>
    <lineage>
        <taxon>Bacteria</taxon>
        <taxon>Pseudomonadati</taxon>
        <taxon>Bacteroidota</taxon>
        <taxon>Flavobacteriia</taxon>
        <taxon>Flavobacteriales</taxon>
        <taxon>Flavobacteriaceae</taxon>
        <taxon>Tenacibaculum</taxon>
    </lineage>
</organism>
<keyword evidence="2" id="KW-0067">ATP-binding</keyword>
<dbReference type="InterPro" id="IPR007696">
    <property type="entry name" value="DNA_mismatch_repair_MutS_core"/>
</dbReference>
<dbReference type="Proteomes" id="UP000222163">
    <property type="component" value="Unassembled WGS sequence"/>
</dbReference>
<reference evidence="8 11" key="3">
    <citation type="submission" date="2023-07" db="EMBL/GenBank/DDBJ databases">
        <title>Genome content predicts the carbon catabolic preferences of heterotrophic bacteria.</title>
        <authorList>
            <person name="Gralka M."/>
        </authorList>
    </citation>
    <scope>NUCLEOTIDE SEQUENCE [LARGE SCALE GENOMIC DNA]</scope>
    <source>
        <strain evidence="8 11">4G03</strain>
    </source>
</reference>
<dbReference type="Proteomes" id="UP001242342">
    <property type="component" value="Unassembled WGS sequence"/>
</dbReference>
<dbReference type="GO" id="GO:0005524">
    <property type="term" value="F:ATP binding"/>
    <property type="evidence" value="ECO:0007669"/>
    <property type="project" value="UniProtKB-KW"/>
</dbReference>
<dbReference type="InterPro" id="IPR036187">
    <property type="entry name" value="DNA_mismatch_repair_MutS_sf"/>
</dbReference>
<dbReference type="GO" id="GO:0045910">
    <property type="term" value="P:negative regulation of DNA recombination"/>
    <property type="evidence" value="ECO:0007669"/>
    <property type="project" value="InterPro"/>
</dbReference>
<dbReference type="SUPFAM" id="SSF48334">
    <property type="entry name" value="DNA repair protein MutS, domain III"/>
    <property type="match status" value="1"/>
</dbReference>
<dbReference type="SMART" id="SM00534">
    <property type="entry name" value="MUTSac"/>
    <property type="match status" value="1"/>
</dbReference>
<comment type="caution">
    <text evidence="9">The sequence shown here is derived from an EMBL/GenBank/DDBJ whole genome shotgun (WGS) entry which is preliminary data.</text>
</comment>
<evidence type="ECO:0000313" key="10">
    <source>
        <dbReference type="Proteomes" id="UP000222163"/>
    </source>
</evidence>
<name>A0A2G1BR32_9FLAO</name>
<dbReference type="GO" id="GO:0016887">
    <property type="term" value="F:ATP hydrolysis activity"/>
    <property type="evidence" value="ECO:0007669"/>
    <property type="project" value="InterPro"/>
</dbReference>
<dbReference type="InterPro" id="IPR027417">
    <property type="entry name" value="P-loop_NTPase"/>
</dbReference>
<dbReference type="InterPro" id="IPR000432">
    <property type="entry name" value="DNA_mismatch_repair_MutS_C"/>
</dbReference>
<reference evidence="9 10" key="1">
    <citation type="journal article" date="2016" name="Nat. Commun.">
        <title>Microbial interactions lead to rapid micro-scale successions on model marine particles.</title>
        <authorList>
            <person name="Datta M.S."/>
            <person name="Sliwerska E."/>
            <person name="Gore J."/>
            <person name="Polz M.F."/>
            <person name="Cordero O.X."/>
        </authorList>
    </citation>
    <scope>NUCLEOTIDE SEQUENCE [LARGE SCALE GENOMIC DNA]</scope>
    <source>
        <strain evidence="9 10">4G03</strain>
    </source>
</reference>
<keyword evidence="1" id="KW-0547">Nucleotide-binding</keyword>
<dbReference type="EMBL" id="JAUYVU010000003">
    <property type="protein sequence ID" value="MDP2540896.1"/>
    <property type="molecule type" value="Genomic_DNA"/>
</dbReference>
<reference evidence="9" key="2">
    <citation type="submission" date="2017-10" db="EMBL/GenBank/DDBJ databases">
        <authorList>
            <person name="Enke T.N."/>
            <person name="Cordero O.X."/>
        </authorList>
    </citation>
    <scope>NUCLEOTIDE SEQUENCE</scope>
    <source>
        <strain evidence="9">4G03</strain>
    </source>
</reference>
<keyword evidence="4" id="KW-0175">Coiled coil</keyword>
<keyword evidence="11" id="KW-1185">Reference proteome</keyword>
<dbReference type="InterPro" id="IPR045076">
    <property type="entry name" value="MutS"/>
</dbReference>
<dbReference type="GO" id="GO:0140664">
    <property type="term" value="F:ATP-dependent DNA damage sensor activity"/>
    <property type="evidence" value="ECO:0007669"/>
    <property type="project" value="InterPro"/>
</dbReference>
<sequence length="735" mass="84469">MTKNITEKTLQDLEFTTVLEQVATHCISNLGKEKTMLVQPISNKKKLFFELNMVNEYLSSFENENRIPNHYFEDISEEIKRLAIENSFLETDGFLKVSSVSETVNEQKKFLKKFQTYYPTLFTLSDEVEFTSVIVDNIKKVITPYGEVADNASPALKQIRKEIGSVRGKISESFSRALSKNMSSGYLDDIKETVVDNQRVLAVLAMHRRKVKGSLLGSSKSGNIVYIAPQATLAYSRELQNLLYEEKQEVVRILRNLATEIRPYTPLLNEYVLFLTHLDLVGAKAKYAKSINGLLPKITKEKKVFLKNAFHPILWQKNKAKDIETIPQTIQLSEQQQIIVISGPNAGGKSITLKTIGLLQVMLQSGLLIPVHERSETTLFNTILTDIGDNQSIENQLSTYSYRLKNMRYFLRKCNDNTLFLIDEFGTGSDPELGGALAEIFLEEFYEKKAFGIITTHYANLKVLADELDNVTNANMQFDERTLEPLYKLYIGQAGSSFTFEVAQKNGIPYSLINRAKKRVETEKVRLDKTISKLQKERNRLQKTSESLNKQKSKGQEHIENLQEKELKIREKLEGFQELYDNNQRMLSLGRNINEMLNKYFQTNNKKELSASFFKWAMAEKTKYIKKNPPKKKTKTEKKEEKVATQKQQEAIKKVEKEVLQKVVKVREEKKKEAEKIAKERAAYVFKVNDRVRLIDGNAVGTIDKIEKKKAFINYGLFTTEAKIEQLELVERAKK</sequence>
<evidence type="ECO:0000256" key="2">
    <source>
        <dbReference type="ARBA" id="ARBA00022840"/>
    </source>
</evidence>
<dbReference type="Pfam" id="PF00488">
    <property type="entry name" value="MutS_V"/>
    <property type="match status" value="1"/>
</dbReference>
<keyword evidence="3" id="KW-0238">DNA-binding</keyword>
<evidence type="ECO:0000256" key="1">
    <source>
        <dbReference type="ARBA" id="ARBA00022741"/>
    </source>
</evidence>
<dbReference type="SUPFAM" id="SSF52540">
    <property type="entry name" value="P-loop containing nucleoside triphosphate hydrolases"/>
    <property type="match status" value="1"/>
</dbReference>
<feature type="coiled-coil region" evidence="4">
    <location>
        <begin position="638"/>
        <end position="680"/>
    </location>
</feature>
<evidence type="ECO:0000259" key="6">
    <source>
        <dbReference type="SMART" id="SM00533"/>
    </source>
</evidence>
<evidence type="ECO:0000313" key="9">
    <source>
        <dbReference type="EMBL" id="PHN96487.1"/>
    </source>
</evidence>
<gene>
    <name evidence="9" type="ORF">CSC81_14125</name>
    <name evidence="8" type="ORF">Q8W23_05335</name>
</gene>
<dbReference type="RefSeq" id="WP_099216385.1">
    <property type="nucleotide sequence ID" value="NZ_JAUYVU010000003.1"/>
</dbReference>
<evidence type="ECO:0000259" key="7">
    <source>
        <dbReference type="SMART" id="SM00534"/>
    </source>
</evidence>
<dbReference type="PANTHER" id="PTHR48466:SF2">
    <property type="entry name" value="OS10G0509000 PROTEIN"/>
    <property type="match status" value="1"/>
</dbReference>
<proteinExistence type="predicted"/>
<dbReference type="SMART" id="SM00533">
    <property type="entry name" value="MUTSd"/>
    <property type="match status" value="1"/>
</dbReference>
<evidence type="ECO:0000256" key="3">
    <source>
        <dbReference type="ARBA" id="ARBA00023125"/>
    </source>
</evidence>
<dbReference type="InterPro" id="IPR005747">
    <property type="entry name" value="MutS2"/>
</dbReference>
<feature type="domain" description="DNA mismatch repair protein MutS core" evidence="6">
    <location>
        <begin position="13"/>
        <end position="317"/>
    </location>
</feature>
<evidence type="ECO:0000313" key="11">
    <source>
        <dbReference type="Proteomes" id="UP001242342"/>
    </source>
</evidence>
<dbReference type="GO" id="GO:0004519">
    <property type="term" value="F:endonuclease activity"/>
    <property type="evidence" value="ECO:0007669"/>
    <property type="project" value="InterPro"/>
</dbReference>
<evidence type="ECO:0000313" key="8">
    <source>
        <dbReference type="EMBL" id="MDP2540896.1"/>
    </source>
</evidence>
<dbReference type="Gene3D" id="3.40.50.300">
    <property type="entry name" value="P-loop containing nucleotide triphosphate hydrolases"/>
    <property type="match status" value="1"/>
</dbReference>
<dbReference type="PANTHER" id="PTHR48466">
    <property type="entry name" value="OS10G0509000 PROTEIN-RELATED"/>
    <property type="match status" value="1"/>
</dbReference>
<dbReference type="GO" id="GO:0030983">
    <property type="term" value="F:mismatched DNA binding"/>
    <property type="evidence" value="ECO:0007669"/>
    <property type="project" value="InterPro"/>
</dbReference>
<feature type="region of interest" description="Disordered" evidence="5">
    <location>
        <begin position="538"/>
        <end position="558"/>
    </location>
</feature>